<dbReference type="PANTHER" id="PTHR32385">
    <property type="entry name" value="MANNOSYL PHOSPHORYLINOSITOL CERAMIDE SYNTHASE"/>
    <property type="match status" value="1"/>
</dbReference>
<comment type="caution">
    <text evidence="4">The sequence shown here is derived from an EMBL/GenBank/DDBJ whole genome shotgun (WGS) entry which is preliminary data.</text>
</comment>
<evidence type="ECO:0000313" key="5">
    <source>
        <dbReference type="Proteomes" id="UP000583279"/>
    </source>
</evidence>
<dbReference type="InterPro" id="IPR046673">
    <property type="entry name" value="ToxA_N"/>
</dbReference>
<dbReference type="InterPro" id="IPR007577">
    <property type="entry name" value="GlycoTrfase_DXD_sugar-bd_CS"/>
</dbReference>
<evidence type="ECO:0000256" key="1">
    <source>
        <dbReference type="ARBA" id="ARBA00022679"/>
    </source>
</evidence>
<dbReference type="GO" id="GO:0000030">
    <property type="term" value="F:mannosyltransferase activity"/>
    <property type="evidence" value="ECO:0007669"/>
    <property type="project" value="TreeGrafter"/>
</dbReference>
<reference evidence="4 5" key="1">
    <citation type="journal article" date="2020" name="Front. Microbiol.">
        <title>Genetic Organization of the aprX-lipA2 Operon Affects the Proteolytic Potential of Pseudomonas Species in Milk.</title>
        <authorList>
            <person name="Maier C."/>
            <person name="Huptas C."/>
            <person name="von Neubeck M."/>
            <person name="Scherer S."/>
            <person name="Wenning M."/>
            <person name="Lucking G."/>
        </authorList>
    </citation>
    <scope>NUCLEOTIDE SEQUENCE [LARGE SCALE GENOMIC DNA]</scope>
    <source>
        <strain evidence="4 5">WS 4997</strain>
    </source>
</reference>
<dbReference type="AlphaFoldDB" id="A0A7Y1LIS1"/>
<evidence type="ECO:0000259" key="3">
    <source>
        <dbReference type="Pfam" id="PF20178"/>
    </source>
</evidence>
<keyword evidence="1" id="KW-0808">Transferase</keyword>
<dbReference type="GO" id="GO:0016020">
    <property type="term" value="C:membrane"/>
    <property type="evidence" value="ECO:0007669"/>
    <property type="project" value="GOC"/>
</dbReference>
<feature type="domain" description="Dermonecrotic toxin N-terminal" evidence="3">
    <location>
        <begin position="100"/>
        <end position="377"/>
    </location>
</feature>
<dbReference type="RefSeq" id="WP_122993382.1">
    <property type="nucleotide sequence ID" value="NZ_JAAQYK010000008.1"/>
</dbReference>
<dbReference type="PANTHER" id="PTHR32385:SF15">
    <property type="entry name" value="INOSITOL PHOSPHOCERAMIDE MANNOSYLTRANSFERASE 1"/>
    <property type="match status" value="1"/>
</dbReference>
<dbReference type="Pfam" id="PF04488">
    <property type="entry name" value="Gly_transf_sug"/>
    <property type="match status" value="1"/>
</dbReference>
<dbReference type="GO" id="GO:0051999">
    <property type="term" value="P:mannosyl-inositol phosphorylceramide biosynthetic process"/>
    <property type="evidence" value="ECO:0007669"/>
    <property type="project" value="TreeGrafter"/>
</dbReference>
<evidence type="ECO:0000313" key="4">
    <source>
        <dbReference type="EMBL" id="NNA46845.1"/>
    </source>
</evidence>
<gene>
    <name evidence="4" type="ORF">HBO18_22260</name>
</gene>
<dbReference type="Proteomes" id="UP000583279">
    <property type="component" value="Unassembled WGS sequence"/>
</dbReference>
<dbReference type="Gene3D" id="3.90.550.20">
    <property type="match status" value="1"/>
</dbReference>
<sequence>MPIRFPVQLVNTFVNPQVSTDKPVESSPVVVSPPSGSPRLKHPSACKPPSLVDYQRKYGASKGGESAGVSRGTNNGSATLKKNANIESYIGKHSGDFITPEKEISTILSAAIKQRWGLDLDPDKTFLVTFKDNGEDEKDVVEKITLTQAALKNRQDVTIEDNEGWFRKIAKYFSPVVYVYNKIDGWVEEANSRQGIYREPSAQGAAPYTSDTQVSIPVDDFKTLVWDTDRTKLYKNTLDSFWDKHSGSYTSLSKISFVKAINLQRLEGSLKPAEAALAQRALGPVAQKEWSELTAQDFTMPAVKDPDLDVGLLSINGFQSTDLMCVTDRKTQLTLLYIPGNSSPIHRFDNPDQMKTWLAEQATDPVKRESLLSHFSLKDQARRSFSDGVRQTLEGMANWSEAQASGNAFLSGLNGWVPDRFITVEPLSGDPFEAVKVRQKERSYSDADNAIVSDGDYTKNKILQGVEEATKVAMFMTPLALVMPEVAIGLDIFFLAAGVTQAGIGIDDVVKGKATGADRIVFGVLNAVPPLATHAGAPLAKVLTERVSGEGIVAGGDIAAQAPTQVTEQGRPNFNPPRRVNGQIGYPMSPVAPPKILEEFTIPMDDIHQMFSQDYMVFVDQYGTKVTYDVEARLWRGLNENGQVNDIFYWRKGQGKWLSGTKAEATAGSKSAPVSTINKTLKVPPLPSLPSAATEVPKVIHYFWAGNEMPEHLLENIIENSRKSPGYKSIVHVDANNAGAFQKIKSALDHRVGGLEVHDLKEEEAFRELNAGKYGEMYQYFRSGQGQNLSASSDVMRVALIKKYGGIYLDTDDVLTKGVGDVMLKATPNDILMNSPVTYAATDFNGFNTSNFASHPDNPLLDTLMEESYQRYKANESWLQANRPFLPEEATTAEQQAYKEYETKIFEITGPRMFGDVLERENYGFFPIVDEINELLNARVLLPENYAKKYTELRDYYMPMNHKFGVSIGAEHSMQHSR</sequence>
<evidence type="ECO:0000256" key="2">
    <source>
        <dbReference type="SAM" id="MobiDB-lite"/>
    </source>
</evidence>
<accession>A0A7Y1LIS1</accession>
<dbReference type="EMBL" id="JAAQYK010000008">
    <property type="protein sequence ID" value="NNA46845.1"/>
    <property type="molecule type" value="Genomic_DNA"/>
</dbReference>
<protein>
    <submittedName>
        <fullName evidence="4">Sugar-binding protein</fullName>
    </submittedName>
</protein>
<dbReference type="SUPFAM" id="SSF53448">
    <property type="entry name" value="Nucleotide-diphospho-sugar transferases"/>
    <property type="match status" value="1"/>
</dbReference>
<feature type="compositionally biased region" description="Low complexity" evidence="2">
    <location>
        <begin position="25"/>
        <end position="38"/>
    </location>
</feature>
<organism evidence="4 5">
    <name type="scientific">Pseudomonas lactis</name>
    <dbReference type="NCBI Taxonomy" id="1615674"/>
    <lineage>
        <taxon>Bacteria</taxon>
        <taxon>Pseudomonadati</taxon>
        <taxon>Pseudomonadota</taxon>
        <taxon>Gammaproteobacteria</taxon>
        <taxon>Pseudomonadales</taxon>
        <taxon>Pseudomonadaceae</taxon>
        <taxon>Pseudomonas</taxon>
    </lineage>
</organism>
<feature type="region of interest" description="Disordered" evidence="2">
    <location>
        <begin position="18"/>
        <end position="51"/>
    </location>
</feature>
<dbReference type="Pfam" id="PF20178">
    <property type="entry name" value="ToxA_N"/>
    <property type="match status" value="1"/>
</dbReference>
<proteinExistence type="predicted"/>
<name>A0A7Y1LIS1_9PSED</name>
<dbReference type="InterPro" id="IPR051706">
    <property type="entry name" value="Glycosyltransferase_domain"/>
</dbReference>
<dbReference type="InterPro" id="IPR029044">
    <property type="entry name" value="Nucleotide-diphossugar_trans"/>
</dbReference>